<protein>
    <submittedName>
        <fullName evidence="2">Uncharacterized protein</fullName>
    </submittedName>
</protein>
<keyword evidence="1" id="KW-0472">Membrane</keyword>
<dbReference type="InterPro" id="IPR029052">
    <property type="entry name" value="Metallo-depent_PP-like"/>
</dbReference>
<gene>
    <name evidence="2" type="ORF">FJM65_18340</name>
</gene>
<name>A0A501W9Z0_9BACT</name>
<feature type="transmembrane region" description="Helical" evidence="1">
    <location>
        <begin position="497"/>
        <end position="521"/>
    </location>
</feature>
<dbReference type="SUPFAM" id="SSF56300">
    <property type="entry name" value="Metallo-dependent phosphatases"/>
    <property type="match status" value="1"/>
</dbReference>
<sequence length="608" mass="68808">MASDKSSVNIGKVAFRRKPMVRWFNPLQLLDTAVRVTVSSVFSTYADKRESFATTRKASSYDYSGRKELWLDYIADVGDGWNPTYYTAYLLARKELPFGSTVTRRGDLLVMGGDQVYPTPARTEYHDRLWGPYECAFPKQAAPPGCTAPEPHLFAIPGNHDWYDGLSSFLKQFCQERQIGGWSTRQERSYFALRLTSTCWLWGIDISLNADIDKPQLDYFREVATERMQEGDQVILCTAEPAWVHCEKALAKERYEKLAFFRKHCLEDIIYRDHHRDTTRHRSLRLVLVLAGDLHHYARHTHVAEGKADTPYLTAGGGGTFLHPTHHLKDALTWPDKHSGKNERFVLEECFPPRQVSRGLLFQNLLFPLKNPYFCLLLGLFYLLMGWQLYSDHGRLWQMDWPGLKDLWPSPLLLLQALAGSPSTFFFIALLGIGFGLFADRKASRYPTALAMLGGMHGLLHALLALALIWPGGYLLASVSPGGNSTFTLLEYMLGKAGIVLLLLVAGTLLGGLLTGIYLILMNLLLKVHDSEAFSALRHQDHKNFLRLHITEQEITLYPIGVRKVPRRWKRTAGTKAGNSFFEPAAAMDGHQPFLIEQPLVIPLQKGK</sequence>
<dbReference type="Gene3D" id="3.60.21.10">
    <property type="match status" value="1"/>
</dbReference>
<dbReference type="AlphaFoldDB" id="A0A501W9Z0"/>
<feature type="transmembrane region" description="Helical" evidence="1">
    <location>
        <begin position="450"/>
        <end position="477"/>
    </location>
</feature>
<dbReference type="PANTHER" id="PTHR34211">
    <property type="entry name" value="CALCINEURIN-LIKE METALLO-PHOSPHOESTERASE SUPERFAMILY PROTEIN"/>
    <property type="match status" value="1"/>
</dbReference>
<accession>A0A501W9Z0</accession>
<keyword evidence="1" id="KW-0812">Transmembrane</keyword>
<organism evidence="2 3">
    <name type="scientific">Pontibacter mangrovi</name>
    <dbReference type="NCBI Taxonomy" id="2589816"/>
    <lineage>
        <taxon>Bacteria</taxon>
        <taxon>Pseudomonadati</taxon>
        <taxon>Bacteroidota</taxon>
        <taxon>Cytophagia</taxon>
        <taxon>Cytophagales</taxon>
        <taxon>Hymenobacteraceae</taxon>
        <taxon>Pontibacter</taxon>
    </lineage>
</organism>
<comment type="caution">
    <text evidence="2">The sequence shown here is derived from an EMBL/GenBank/DDBJ whole genome shotgun (WGS) entry which is preliminary data.</text>
</comment>
<keyword evidence="1" id="KW-1133">Transmembrane helix</keyword>
<evidence type="ECO:0000313" key="3">
    <source>
        <dbReference type="Proteomes" id="UP000316727"/>
    </source>
</evidence>
<proteinExistence type="predicted"/>
<evidence type="ECO:0000313" key="2">
    <source>
        <dbReference type="EMBL" id="TPE42386.1"/>
    </source>
</evidence>
<feature type="transmembrane region" description="Helical" evidence="1">
    <location>
        <begin position="373"/>
        <end position="390"/>
    </location>
</feature>
<dbReference type="Proteomes" id="UP000316727">
    <property type="component" value="Unassembled WGS sequence"/>
</dbReference>
<keyword evidence="3" id="KW-1185">Reference proteome</keyword>
<dbReference type="RefSeq" id="WP_140623406.1">
    <property type="nucleotide sequence ID" value="NZ_VFRQ01000013.1"/>
</dbReference>
<evidence type="ECO:0000256" key="1">
    <source>
        <dbReference type="SAM" id="Phobius"/>
    </source>
</evidence>
<feature type="transmembrane region" description="Helical" evidence="1">
    <location>
        <begin position="410"/>
        <end position="438"/>
    </location>
</feature>
<dbReference type="OrthoDB" id="500534at2"/>
<dbReference type="EMBL" id="VFRQ01000013">
    <property type="protein sequence ID" value="TPE42386.1"/>
    <property type="molecule type" value="Genomic_DNA"/>
</dbReference>
<reference evidence="2 3" key="1">
    <citation type="submission" date="2019-06" db="EMBL/GenBank/DDBJ databases">
        <title>A novel bacterium of genus Pontibacter, isolated from marine sediment.</title>
        <authorList>
            <person name="Huang H."/>
            <person name="Mo K."/>
            <person name="Hu Y."/>
        </authorList>
    </citation>
    <scope>NUCLEOTIDE SEQUENCE [LARGE SCALE GENOMIC DNA]</scope>
    <source>
        <strain evidence="2 3">HB172049</strain>
    </source>
</reference>
<dbReference type="PANTHER" id="PTHR34211:SF3">
    <property type="entry name" value="CALCINEURIN-LIKE METALLO-PHOSPHOESTERASE SUPERFAMILY PROTEIN"/>
    <property type="match status" value="1"/>
</dbReference>